<evidence type="ECO:0000256" key="2">
    <source>
        <dbReference type="SAM" id="Phobius"/>
    </source>
</evidence>
<feature type="domain" description="DUF6594" evidence="3">
    <location>
        <begin position="128"/>
        <end position="294"/>
    </location>
</feature>
<feature type="transmembrane region" description="Helical" evidence="2">
    <location>
        <begin position="230"/>
        <end position="250"/>
    </location>
</feature>
<dbReference type="InterPro" id="IPR046529">
    <property type="entry name" value="DUF6594"/>
</dbReference>
<name>A0A8H8R065_9HELO</name>
<feature type="region of interest" description="Disordered" evidence="1">
    <location>
        <begin position="1"/>
        <end position="59"/>
    </location>
</feature>
<protein>
    <recommendedName>
        <fullName evidence="3">DUF6594 domain-containing protein</fullName>
    </recommendedName>
</protein>
<accession>A0A8H8R065</accession>
<comment type="caution">
    <text evidence="4">The sequence shown here is derived from an EMBL/GenBank/DDBJ whole genome shotgun (WGS) entry which is preliminary data.</text>
</comment>
<keyword evidence="5" id="KW-1185">Reference proteome</keyword>
<dbReference type="OrthoDB" id="3546297at2759"/>
<gene>
    <name evidence="4" type="ORF">LHYA1_G006995</name>
</gene>
<dbReference type="RefSeq" id="XP_031004054.1">
    <property type="nucleotide sequence ID" value="XM_031151927.1"/>
</dbReference>
<evidence type="ECO:0000256" key="1">
    <source>
        <dbReference type="SAM" id="MobiDB-lite"/>
    </source>
</evidence>
<evidence type="ECO:0000313" key="5">
    <source>
        <dbReference type="Proteomes" id="UP000431533"/>
    </source>
</evidence>
<dbReference type="AlphaFoldDB" id="A0A8H8R065"/>
<proteinExistence type="predicted"/>
<dbReference type="Pfam" id="PF20237">
    <property type="entry name" value="DUF6594"/>
    <property type="match status" value="1"/>
</dbReference>
<keyword evidence="2" id="KW-0472">Membrane</keyword>
<sequence>MADARHRDARHRGSHAYDDEIQQRHRASHPPLIEESPAPAPPSPAAAANDNDNDNGDLPALTLSERLRSEHRGQLMYCVESRTVANKDVWVLNVAEMQRLNLQVMRNRLAKLAVVDLRVEVGDAWSERNARELERVMHAYCDALRDWDYMNSQRSAHEFINDPFKLCSSQARDHSLMEESGLMDKMPSRWRALLPRRQVVPDDAEAPQLPGHARGHWKKTRDLRAVTERLMYGILGGLALVVPMLVMVLHNTVLTALLTVSVATILFAALCAFYAEVGPMQLVGATAAYAAVLVVFVGTTNSLS</sequence>
<dbReference type="Proteomes" id="UP000431533">
    <property type="component" value="Unassembled WGS sequence"/>
</dbReference>
<feature type="compositionally biased region" description="Low complexity" evidence="1">
    <location>
        <begin position="45"/>
        <end position="59"/>
    </location>
</feature>
<dbReference type="GeneID" id="41987193"/>
<evidence type="ECO:0000259" key="3">
    <source>
        <dbReference type="Pfam" id="PF20237"/>
    </source>
</evidence>
<feature type="transmembrane region" description="Helical" evidence="2">
    <location>
        <begin position="256"/>
        <end position="275"/>
    </location>
</feature>
<reference evidence="4 5" key="1">
    <citation type="submission" date="2018-05" db="EMBL/GenBank/DDBJ databases">
        <title>Genome sequencing and assembly of the regulated plant pathogen Lachnellula willkommii and related sister species for the development of diagnostic species identification markers.</title>
        <authorList>
            <person name="Giroux E."/>
            <person name="Bilodeau G."/>
        </authorList>
    </citation>
    <scope>NUCLEOTIDE SEQUENCE [LARGE SCALE GENOMIC DNA]</scope>
    <source>
        <strain evidence="4 5">CBS 185.66</strain>
    </source>
</reference>
<keyword evidence="2" id="KW-0812">Transmembrane</keyword>
<organism evidence="4 5">
    <name type="scientific">Lachnellula hyalina</name>
    <dbReference type="NCBI Taxonomy" id="1316788"/>
    <lineage>
        <taxon>Eukaryota</taxon>
        <taxon>Fungi</taxon>
        <taxon>Dikarya</taxon>
        <taxon>Ascomycota</taxon>
        <taxon>Pezizomycotina</taxon>
        <taxon>Leotiomycetes</taxon>
        <taxon>Helotiales</taxon>
        <taxon>Lachnaceae</taxon>
        <taxon>Lachnellula</taxon>
    </lineage>
</organism>
<evidence type="ECO:0000313" key="4">
    <source>
        <dbReference type="EMBL" id="TVY25266.1"/>
    </source>
</evidence>
<keyword evidence="2" id="KW-1133">Transmembrane helix</keyword>
<feature type="transmembrane region" description="Helical" evidence="2">
    <location>
        <begin position="282"/>
        <end position="303"/>
    </location>
</feature>
<dbReference type="EMBL" id="QGMH01000101">
    <property type="protein sequence ID" value="TVY25266.1"/>
    <property type="molecule type" value="Genomic_DNA"/>
</dbReference>